<evidence type="ECO:0000313" key="13">
    <source>
        <dbReference type="Proteomes" id="UP000190813"/>
    </source>
</evidence>
<keyword evidence="6" id="KW-0276">Fatty acid metabolism</keyword>
<evidence type="ECO:0000256" key="4">
    <source>
        <dbReference type="ARBA" id="ARBA00022516"/>
    </source>
</evidence>
<feature type="binding site" evidence="11">
    <location>
        <position position="207"/>
    </location>
    <ligand>
        <name>Fe cation</name>
        <dbReference type="ChEBI" id="CHEBI:24875"/>
        <label>2</label>
    </ligand>
</feature>
<evidence type="ECO:0000256" key="2">
    <source>
        <dbReference type="ARBA" id="ARBA00008749"/>
    </source>
</evidence>
<evidence type="ECO:0000313" key="12">
    <source>
        <dbReference type="EMBL" id="OPC61883.1"/>
    </source>
</evidence>
<feature type="binding site" evidence="11">
    <location>
        <position position="171"/>
    </location>
    <ligand>
        <name>Fe cation</name>
        <dbReference type="ChEBI" id="CHEBI:24875"/>
        <label>2</label>
    </ligand>
</feature>
<name>A0A1T3MB95_9FLAO</name>
<feature type="binding site" evidence="11">
    <location>
        <position position="118"/>
    </location>
    <ligand>
        <name>Fe cation</name>
        <dbReference type="ChEBI" id="CHEBI:24875"/>
        <label>2</label>
    </ligand>
</feature>
<evidence type="ECO:0000256" key="3">
    <source>
        <dbReference type="ARBA" id="ARBA00011738"/>
    </source>
</evidence>
<evidence type="ECO:0000256" key="1">
    <source>
        <dbReference type="ARBA" id="ARBA00001954"/>
    </source>
</evidence>
<dbReference type="Pfam" id="PF03405">
    <property type="entry name" value="FA_desaturase_2"/>
    <property type="match status" value="1"/>
</dbReference>
<dbReference type="Gene3D" id="1.10.620.20">
    <property type="entry name" value="Ribonucleotide Reductase, subunit A"/>
    <property type="match status" value="1"/>
</dbReference>
<keyword evidence="9" id="KW-0443">Lipid metabolism</keyword>
<keyword evidence="13" id="KW-1185">Reference proteome</keyword>
<dbReference type="InterPro" id="IPR005803">
    <property type="entry name" value="FADS-2_CS"/>
</dbReference>
<feature type="binding site" evidence="11">
    <location>
        <position position="204"/>
    </location>
    <ligand>
        <name>Fe cation</name>
        <dbReference type="ChEBI" id="CHEBI:24875"/>
        <label>2</label>
    </ligand>
</feature>
<evidence type="ECO:0000256" key="8">
    <source>
        <dbReference type="ARBA" id="ARBA00023004"/>
    </source>
</evidence>
<protein>
    <submittedName>
        <fullName evidence="12">Stearoyl-CoA 9-desaturase</fullName>
    </submittedName>
</protein>
<evidence type="ECO:0000256" key="5">
    <source>
        <dbReference type="ARBA" id="ARBA00022723"/>
    </source>
</evidence>
<accession>A0A1T3MB95</accession>
<feature type="binding site" evidence="11">
    <location>
        <position position="118"/>
    </location>
    <ligand>
        <name>Fe cation</name>
        <dbReference type="ChEBI" id="CHEBI:24875"/>
        <label>1</label>
    </ligand>
</feature>
<feature type="binding site" evidence="11">
    <location>
        <position position="204"/>
    </location>
    <ligand>
        <name>Fe cation</name>
        <dbReference type="ChEBI" id="CHEBI:24875"/>
        <label>1</label>
    </ligand>
</feature>
<dbReference type="GO" id="GO:0045300">
    <property type="term" value="F:stearoyl-[ACP] desaturase activity"/>
    <property type="evidence" value="ECO:0007669"/>
    <property type="project" value="InterPro"/>
</dbReference>
<keyword evidence="8 11" id="KW-0408">Iron</keyword>
<proteinExistence type="inferred from homology"/>
<dbReference type="PROSITE" id="PS00574">
    <property type="entry name" value="FATTY_ACID_DESATUR_2"/>
    <property type="match status" value="1"/>
</dbReference>
<dbReference type="GO" id="GO:0046872">
    <property type="term" value="F:metal ion binding"/>
    <property type="evidence" value="ECO:0007669"/>
    <property type="project" value="UniProtKB-KW"/>
</dbReference>
<dbReference type="InterPro" id="IPR009078">
    <property type="entry name" value="Ferritin-like_SF"/>
</dbReference>
<evidence type="ECO:0000256" key="7">
    <source>
        <dbReference type="ARBA" id="ARBA00023002"/>
    </source>
</evidence>
<keyword evidence="5 11" id="KW-0479">Metal-binding</keyword>
<evidence type="ECO:0000256" key="10">
    <source>
        <dbReference type="ARBA" id="ARBA00023160"/>
    </source>
</evidence>
<dbReference type="InterPro" id="IPR005067">
    <property type="entry name" value="Fatty_acid_desaturase-2"/>
</dbReference>
<dbReference type="GO" id="GO:0006633">
    <property type="term" value="P:fatty acid biosynthetic process"/>
    <property type="evidence" value="ECO:0007669"/>
    <property type="project" value="UniProtKB-KW"/>
</dbReference>
<keyword evidence="4" id="KW-0444">Lipid biosynthesis</keyword>
<comment type="cofactor">
    <cofactor evidence="1">
        <name>Fe(2+)</name>
        <dbReference type="ChEBI" id="CHEBI:29033"/>
    </cofactor>
</comment>
<dbReference type="InterPro" id="IPR012348">
    <property type="entry name" value="RNR-like"/>
</dbReference>
<dbReference type="PANTHER" id="PTHR31155:SF9">
    <property type="entry name" value="STEAROYL-[ACYL-CARRIER-PROTEIN] 9-DESATURASE 7, CHLOROPLASTIC"/>
    <property type="match status" value="1"/>
</dbReference>
<reference evidence="12 13" key="1">
    <citation type="submission" date="2016-06" db="EMBL/GenBank/DDBJ databases">
        <title>Revisiting the taxonomy of the Elizabethkingia Genus based on Whole-Genome Sequencing, Optical Mapping, and MALDI-TOF.</title>
        <authorList>
            <person name="Nicholson A.C."/>
        </authorList>
    </citation>
    <scope>NUCLEOTIDE SEQUENCE [LARGE SCALE GENOMIC DNA]</scope>
    <source>
        <strain evidence="12 13">G4070</strain>
    </source>
</reference>
<dbReference type="PIRSF" id="PIRSF000346">
    <property type="entry name" value="Dlt9_acylACP_des"/>
    <property type="match status" value="1"/>
</dbReference>
<dbReference type="Proteomes" id="UP000190813">
    <property type="component" value="Unassembled WGS sequence"/>
</dbReference>
<dbReference type="AlphaFoldDB" id="A0A1T3MB95"/>
<sequence>MNTKELQEYHDRFDVIRSMDSFVSEAVDDKLMDPDDCWQPNDFLPDMEREDALDEIKKLRERAANIPNTVITSLVGNMITEEALPSYQTYFSLIFNEDKEVTSDKGWARWSRAWTAEENRHGDLLNKYLYLSGRCDMKKVEQTIHRLIYNGFDPDAEKDPYQSIIYTSFQERATKISHVNTGKLADKAGDNVLSKICKQIAGDEARHENAYKSFMTEIFKKDPNGAIAAFERMMRKQISMPAMLMDDQASKSNIFIDFSAITQQIGVYTTWDYAAIIDHLVKYWKIETLTGLQDGFTKAQDYLCRLSDRYKKIAERMKVPEEINLHWLSNPKFSF</sequence>
<keyword evidence="7" id="KW-0560">Oxidoreductase</keyword>
<dbReference type="RefSeq" id="WP_059156306.1">
    <property type="nucleotide sequence ID" value="NZ_CBCSBR010000010.1"/>
</dbReference>
<dbReference type="CDD" id="cd01050">
    <property type="entry name" value="Acyl_ACP_Desat"/>
    <property type="match status" value="1"/>
</dbReference>
<comment type="subunit">
    <text evidence="3">Homodimer.</text>
</comment>
<comment type="cofactor">
    <cofactor evidence="11">
        <name>Fe cation</name>
        <dbReference type="ChEBI" id="CHEBI:24875"/>
    </cofactor>
    <text evidence="11">Binds 2 iron ions per subunit.</text>
</comment>
<dbReference type="PANTHER" id="PTHR31155">
    <property type="entry name" value="ACYL- ACYL-CARRIER-PROTEIN DESATURASE-RELATED"/>
    <property type="match status" value="1"/>
</dbReference>
<dbReference type="EMBL" id="MAHX01000018">
    <property type="protein sequence ID" value="OPC61883.1"/>
    <property type="molecule type" value="Genomic_DNA"/>
</dbReference>
<gene>
    <name evidence="12" type="ORF">BAZ10_08380</name>
</gene>
<dbReference type="SUPFAM" id="SSF47240">
    <property type="entry name" value="Ferritin-like"/>
    <property type="match status" value="1"/>
</dbReference>
<evidence type="ECO:0000256" key="9">
    <source>
        <dbReference type="ARBA" id="ARBA00023098"/>
    </source>
</evidence>
<feature type="binding site" evidence="11">
    <location>
        <position position="81"/>
    </location>
    <ligand>
        <name>Fe cation</name>
        <dbReference type="ChEBI" id="CHEBI:24875"/>
        <label>1</label>
    </ligand>
</feature>
<evidence type="ECO:0000256" key="11">
    <source>
        <dbReference type="PIRSR" id="PIRSR000346-1"/>
    </source>
</evidence>
<keyword evidence="10" id="KW-0275">Fatty acid biosynthesis</keyword>
<feature type="binding site" evidence="11">
    <location>
        <position position="121"/>
    </location>
    <ligand>
        <name>Fe cation</name>
        <dbReference type="ChEBI" id="CHEBI:24875"/>
        <label>1</label>
    </ligand>
</feature>
<comment type="caution">
    <text evidence="12">The sequence shown here is derived from an EMBL/GenBank/DDBJ whole genome shotgun (WGS) entry which is preliminary data.</text>
</comment>
<organism evidence="12 13">
    <name type="scientific">Elizabethkingia occulta</name>
    <dbReference type="NCBI Taxonomy" id="1867263"/>
    <lineage>
        <taxon>Bacteria</taxon>
        <taxon>Pseudomonadati</taxon>
        <taxon>Bacteroidota</taxon>
        <taxon>Flavobacteriia</taxon>
        <taxon>Flavobacteriales</taxon>
        <taxon>Weeksellaceae</taxon>
        <taxon>Elizabethkingia</taxon>
    </lineage>
</organism>
<dbReference type="GeneID" id="66584028"/>
<evidence type="ECO:0000256" key="6">
    <source>
        <dbReference type="ARBA" id="ARBA00022832"/>
    </source>
</evidence>
<comment type="similarity">
    <text evidence="2">Belongs to the fatty acid desaturase type 2 family.</text>
</comment>